<keyword evidence="6" id="KW-0211">Defensin</keyword>
<dbReference type="PANTHER" id="PTHR15001:SF3">
    <property type="entry name" value="BETA-DEFENSIN 123"/>
    <property type="match status" value="1"/>
</dbReference>
<protein>
    <submittedName>
        <fullName evidence="12">Beta-defensin 126</fullName>
    </submittedName>
</protein>
<dbReference type="AlphaFoldDB" id="A0A6I9I373"/>
<dbReference type="OrthoDB" id="9748237at2759"/>
<keyword evidence="3" id="KW-0964">Secreted</keyword>
<dbReference type="GeneID" id="102531687"/>
<dbReference type="Proteomes" id="UP001652581">
    <property type="component" value="Chromosome 19"/>
</dbReference>
<evidence type="ECO:0000256" key="1">
    <source>
        <dbReference type="ARBA" id="ARBA00004613"/>
    </source>
</evidence>
<accession>A0A6I9I373</accession>
<dbReference type="GO" id="GO:0005576">
    <property type="term" value="C:extracellular region"/>
    <property type="evidence" value="ECO:0007669"/>
    <property type="project" value="UniProtKB-SubCell"/>
</dbReference>
<evidence type="ECO:0000256" key="4">
    <source>
        <dbReference type="ARBA" id="ARBA00022529"/>
    </source>
</evidence>
<organism evidence="11 12">
    <name type="scientific">Vicugna pacos</name>
    <name type="common">Alpaca</name>
    <name type="synonym">Lama pacos</name>
    <dbReference type="NCBI Taxonomy" id="30538"/>
    <lineage>
        <taxon>Eukaryota</taxon>
        <taxon>Metazoa</taxon>
        <taxon>Chordata</taxon>
        <taxon>Craniata</taxon>
        <taxon>Vertebrata</taxon>
        <taxon>Euteleostomi</taxon>
        <taxon>Mammalia</taxon>
        <taxon>Eutheria</taxon>
        <taxon>Laurasiatheria</taxon>
        <taxon>Artiodactyla</taxon>
        <taxon>Tylopoda</taxon>
        <taxon>Camelidae</taxon>
        <taxon>Vicugna</taxon>
    </lineage>
</organism>
<evidence type="ECO:0000256" key="6">
    <source>
        <dbReference type="ARBA" id="ARBA00022940"/>
    </source>
</evidence>
<keyword evidence="11" id="KW-1185">Reference proteome</keyword>
<reference evidence="12" key="1">
    <citation type="submission" date="2025-08" db="UniProtKB">
        <authorList>
            <consortium name="RefSeq"/>
        </authorList>
    </citation>
    <scope>IDENTIFICATION</scope>
</reference>
<feature type="chain" id="PRO_5040846771" evidence="10">
    <location>
        <begin position="21"/>
        <end position="119"/>
    </location>
</feature>
<dbReference type="CTD" id="81623"/>
<comment type="similarity">
    <text evidence="2">Belongs to the beta-defensin family.</text>
</comment>
<keyword evidence="8" id="KW-1015">Disulfide bond</keyword>
<dbReference type="InterPro" id="IPR050544">
    <property type="entry name" value="Beta-defensin"/>
</dbReference>
<evidence type="ECO:0000256" key="8">
    <source>
        <dbReference type="ARBA" id="ARBA00023157"/>
    </source>
</evidence>
<evidence type="ECO:0000256" key="5">
    <source>
        <dbReference type="ARBA" id="ARBA00022729"/>
    </source>
</evidence>
<evidence type="ECO:0000256" key="2">
    <source>
        <dbReference type="ARBA" id="ARBA00007371"/>
    </source>
</evidence>
<feature type="signal peptide" evidence="10">
    <location>
        <begin position="1"/>
        <end position="20"/>
    </location>
</feature>
<feature type="region of interest" description="Disordered" evidence="9">
    <location>
        <begin position="77"/>
        <end position="98"/>
    </location>
</feature>
<evidence type="ECO:0000256" key="10">
    <source>
        <dbReference type="SAM" id="SignalP"/>
    </source>
</evidence>
<dbReference type="GO" id="GO:0042742">
    <property type="term" value="P:defense response to bacterium"/>
    <property type="evidence" value="ECO:0007669"/>
    <property type="project" value="UniProtKB-KW"/>
</dbReference>
<evidence type="ECO:0000256" key="9">
    <source>
        <dbReference type="SAM" id="MobiDB-lite"/>
    </source>
</evidence>
<proteinExistence type="inferred from homology"/>
<evidence type="ECO:0000313" key="11">
    <source>
        <dbReference type="Proteomes" id="UP001652581"/>
    </source>
</evidence>
<keyword evidence="5 10" id="KW-0732">Signal</keyword>
<sequence>MKSLLFTLTFFILLAQLVSGNWYVRKCANKMGKCRSMCRNGEISVQPATGMCSKEKMCCILSNLCTEFSTMATMSTTETTTGITTEETAGGTTGGTAARTITRTTTRTTAGTSAKSAAV</sequence>
<keyword evidence="4" id="KW-0929">Antimicrobial</keyword>
<dbReference type="InParanoid" id="A0A6I9I373"/>
<dbReference type="PANTHER" id="PTHR15001">
    <property type="entry name" value="BETA-DEFENSIN 123-RELATED"/>
    <property type="match status" value="1"/>
</dbReference>
<keyword evidence="7" id="KW-0044">Antibiotic</keyword>
<dbReference type="KEGG" id="vpc:102531687"/>
<dbReference type="RefSeq" id="XP_006202813.1">
    <property type="nucleotide sequence ID" value="XM_006202751.3"/>
</dbReference>
<gene>
    <name evidence="12" type="primary">DEFB126</name>
</gene>
<name>A0A6I9I373_VICPA</name>
<evidence type="ECO:0000256" key="3">
    <source>
        <dbReference type="ARBA" id="ARBA00022525"/>
    </source>
</evidence>
<evidence type="ECO:0000313" key="12">
    <source>
        <dbReference type="RefSeq" id="XP_006202813.1"/>
    </source>
</evidence>
<comment type="subcellular location">
    <subcellularLocation>
        <location evidence="1">Secreted</location>
    </subcellularLocation>
</comment>
<evidence type="ECO:0000256" key="7">
    <source>
        <dbReference type="ARBA" id="ARBA00023022"/>
    </source>
</evidence>